<evidence type="ECO:0000313" key="2">
    <source>
        <dbReference type="Proteomes" id="UP000499080"/>
    </source>
</evidence>
<accession>A0A4Y2WM66</accession>
<proteinExistence type="predicted"/>
<keyword evidence="2" id="KW-1185">Reference proteome</keyword>
<dbReference type="AlphaFoldDB" id="A0A4Y2WM66"/>
<evidence type="ECO:0000313" key="1">
    <source>
        <dbReference type="EMBL" id="GBO38151.1"/>
    </source>
</evidence>
<dbReference type="EMBL" id="BGPR01062786">
    <property type="protein sequence ID" value="GBO38151.1"/>
    <property type="molecule type" value="Genomic_DNA"/>
</dbReference>
<dbReference type="Proteomes" id="UP000499080">
    <property type="component" value="Unassembled WGS sequence"/>
</dbReference>
<protein>
    <submittedName>
        <fullName evidence="1">Uncharacterized protein</fullName>
    </submittedName>
</protein>
<gene>
    <name evidence="1" type="ORF">AVEN_125449_1</name>
</gene>
<reference evidence="1 2" key="1">
    <citation type="journal article" date="2019" name="Sci. Rep.">
        <title>Orb-weaving spider Araneus ventricosus genome elucidates the spidroin gene catalogue.</title>
        <authorList>
            <person name="Kono N."/>
            <person name="Nakamura H."/>
            <person name="Ohtoshi R."/>
            <person name="Moran D.A.P."/>
            <person name="Shinohara A."/>
            <person name="Yoshida Y."/>
            <person name="Fujiwara M."/>
            <person name="Mori M."/>
            <person name="Tomita M."/>
            <person name="Arakawa K."/>
        </authorList>
    </citation>
    <scope>NUCLEOTIDE SEQUENCE [LARGE SCALE GENOMIC DNA]</scope>
</reference>
<comment type="caution">
    <text evidence="1">The sequence shown here is derived from an EMBL/GenBank/DDBJ whole genome shotgun (WGS) entry which is preliminary data.</text>
</comment>
<organism evidence="1 2">
    <name type="scientific">Araneus ventricosus</name>
    <name type="common">Orbweaver spider</name>
    <name type="synonym">Epeira ventricosa</name>
    <dbReference type="NCBI Taxonomy" id="182803"/>
    <lineage>
        <taxon>Eukaryota</taxon>
        <taxon>Metazoa</taxon>
        <taxon>Ecdysozoa</taxon>
        <taxon>Arthropoda</taxon>
        <taxon>Chelicerata</taxon>
        <taxon>Arachnida</taxon>
        <taxon>Araneae</taxon>
        <taxon>Araneomorphae</taxon>
        <taxon>Entelegynae</taxon>
        <taxon>Araneoidea</taxon>
        <taxon>Araneidae</taxon>
        <taxon>Araneus</taxon>
    </lineage>
</organism>
<sequence length="96" mass="10558">MYVGVVQANSLRTTVTWECQLLITLSPTVTKTCRLFWILATECHIGVTPALVELGLTKKSVPALSSYARWVTSARTTVTRECQLLVTLSPTVTKTC</sequence>
<name>A0A4Y2WM66_ARAVE</name>